<dbReference type="Proteomes" id="UP000199520">
    <property type="component" value="Unassembled WGS sequence"/>
</dbReference>
<keyword evidence="4" id="KW-0119">Carbohydrate metabolism</keyword>
<dbReference type="Pfam" id="PF01370">
    <property type="entry name" value="Epimerase"/>
    <property type="match status" value="1"/>
</dbReference>
<accession>A0A1I4HUB7</accession>
<dbReference type="PRINTS" id="PR01713">
    <property type="entry name" value="NUCEPIMERASE"/>
</dbReference>
<dbReference type="PANTHER" id="PTHR43725">
    <property type="entry name" value="UDP-GLUCOSE 4-EPIMERASE"/>
    <property type="match status" value="1"/>
</dbReference>
<dbReference type="EMBL" id="FOTS01000005">
    <property type="protein sequence ID" value="SFL45363.1"/>
    <property type="molecule type" value="Genomic_DNA"/>
</dbReference>
<evidence type="ECO:0000259" key="7">
    <source>
        <dbReference type="Pfam" id="PF01370"/>
    </source>
</evidence>
<comment type="similarity">
    <text evidence="2">Belongs to the NAD(P)-dependent epimerase/dehydratase family.</text>
</comment>
<keyword evidence="9" id="KW-1185">Reference proteome</keyword>
<evidence type="ECO:0000313" key="8">
    <source>
        <dbReference type="EMBL" id="SFL45363.1"/>
    </source>
</evidence>
<reference evidence="9" key="1">
    <citation type="submission" date="2016-10" db="EMBL/GenBank/DDBJ databases">
        <authorList>
            <person name="Varghese N."/>
            <person name="Submissions S."/>
        </authorList>
    </citation>
    <scope>NUCLEOTIDE SEQUENCE [LARGE SCALE GENOMIC DNA]</scope>
    <source>
        <strain evidence="9">DSM 13327</strain>
    </source>
</reference>
<dbReference type="Gene3D" id="3.40.50.720">
    <property type="entry name" value="NAD(P)-binding Rossmann-like Domain"/>
    <property type="match status" value="1"/>
</dbReference>
<evidence type="ECO:0000313" key="9">
    <source>
        <dbReference type="Proteomes" id="UP000199520"/>
    </source>
</evidence>
<dbReference type="AlphaFoldDB" id="A0A1I4HUB7"/>
<dbReference type="GO" id="GO:0006012">
    <property type="term" value="P:galactose metabolic process"/>
    <property type="evidence" value="ECO:0007669"/>
    <property type="project" value="UniProtKB-KW"/>
</dbReference>
<dbReference type="RefSeq" id="WP_090933035.1">
    <property type="nucleotide sequence ID" value="NZ_FOTS01000005.1"/>
</dbReference>
<evidence type="ECO:0000256" key="2">
    <source>
        <dbReference type="ARBA" id="ARBA00007637"/>
    </source>
</evidence>
<keyword evidence="4" id="KW-0299">Galactose metabolism</keyword>
<evidence type="ECO:0000256" key="1">
    <source>
        <dbReference type="ARBA" id="ARBA00004947"/>
    </source>
</evidence>
<dbReference type="InterPro" id="IPR036291">
    <property type="entry name" value="NAD(P)-bd_dom_sf"/>
</dbReference>
<organism evidence="8 9">
    <name type="scientific">Pelosinus propionicus DSM 13327</name>
    <dbReference type="NCBI Taxonomy" id="1123291"/>
    <lineage>
        <taxon>Bacteria</taxon>
        <taxon>Bacillati</taxon>
        <taxon>Bacillota</taxon>
        <taxon>Negativicutes</taxon>
        <taxon>Selenomonadales</taxon>
        <taxon>Sporomusaceae</taxon>
        <taxon>Pelosinus</taxon>
    </lineage>
</organism>
<name>A0A1I4HUB7_9FIRM</name>
<dbReference type="InterPro" id="IPR001509">
    <property type="entry name" value="Epimerase_deHydtase"/>
</dbReference>
<dbReference type="OrthoDB" id="9766450at2"/>
<dbReference type="STRING" id="1123291.SAMN04490355_100530"/>
<protein>
    <recommendedName>
        <fullName evidence="3">UDP-glucose 4-epimerase</fullName>
    </recommendedName>
    <alternativeName>
        <fullName evidence="6">Galactowaldenase</fullName>
    </alternativeName>
    <alternativeName>
        <fullName evidence="5">UDP-galactose 4-epimerase</fullName>
    </alternativeName>
</protein>
<proteinExistence type="inferred from homology"/>
<feature type="domain" description="NAD-dependent epimerase/dehydratase" evidence="7">
    <location>
        <begin position="4"/>
        <end position="235"/>
    </location>
</feature>
<evidence type="ECO:0000256" key="6">
    <source>
        <dbReference type="ARBA" id="ARBA00033067"/>
    </source>
</evidence>
<evidence type="ECO:0000256" key="5">
    <source>
        <dbReference type="ARBA" id="ARBA00031367"/>
    </source>
</evidence>
<comment type="pathway">
    <text evidence="1">Carbohydrate metabolism; galactose metabolism.</text>
</comment>
<evidence type="ECO:0000256" key="4">
    <source>
        <dbReference type="ARBA" id="ARBA00023144"/>
    </source>
</evidence>
<dbReference type="PANTHER" id="PTHR43725:SF53">
    <property type="entry name" value="UDP-ARABINOSE 4-EPIMERASE 1"/>
    <property type="match status" value="1"/>
</dbReference>
<sequence length="307" mass="34732">MRCLVLGGDGFIGSYIVEQLLIQKHQVTVYKRPNTLPKNLNHIKDNINFIYGDFRTENDFTSLLSDIDWVFHVICTTLPANENAISDIEENVIPTLRLLEACREVDVQKIIFVSSGGTVYGPSDEIGMSEDHLTNPICAYGVQKLMIEKYLNLFQHLYGVDYAVMRVANPYGERQNPLKPQGAIAAFIARAILGQRIEIWGDGSVVRDFLHVSDVAKAAVKIAEYMGQEKVFNIGSGLGYSLNEVIDCIESVIGEKVNKNFRLERKQDVPFNVLDISKTETYLGWKPEVTIEDGIERVVREWIVKFR</sequence>
<gene>
    <name evidence="8" type="ORF">SAMN04490355_100530</name>
</gene>
<evidence type="ECO:0000256" key="3">
    <source>
        <dbReference type="ARBA" id="ARBA00018569"/>
    </source>
</evidence>
<dbReference type="SUPFAM" id="SSF51735">
    <property type="entry name" value="NAD(P)-binding Rossmann-fold domains"/>
    <property type="match status" value="1"/>
</dbReference>